<keyword evidence="11" id="KW-0804">Transcription</keyword>
<dbReference type="Proteomes" id="UP001190700">
    <property type="component" value="Unassembled WGS sequence"/>
</dbReference>
<evidence type="ECO:0000256" key="16">
    <source>
        <dbReference type="RuleBase" id="RU000434"/>
    </source>
</evidence>
<dbReference type="FunFam" id="3.90.1110.10:FF:000007">
    <property type="entry name" value="DNA-directed RNA polymerase subunit beta"/>
    <property type="match status" value="1"/>
</dbReference>
<keyword evidence="8" id="KW-0479">Metal-binding</keyword>
<evidence type="ECO:0000256" key="2">
    <source>
        <dbReference type="ARBA" id="ARBA00004123"/>
    </source>
</evidence>
<evidence type="ECO:0000256" key="10">
    <source>
        <dbReference type="ARBA" id="ARBA00022833"/>
    </source>
</evidence>
<keyword evidence="22" id="KW-1185">Reference proteome</keyword>
<name>A0AAE0FJ42_9CHLO</name>
<keyword evidence="12" id="KW-0539">Nucleus</keyword>
<gene>
    <name evidence="21" type="ORF">CYMTET_31054</name>
</gene>
<keyword evidence="5 21" id="KW-0240">DNA-directed RNA polymerase</keyword>
<dbReference type="GO" id="GO:0003899">
    <property type="term" value="F:DNA-directed RNA polymerase activity"/>
    <property type="evidence" value="ECO:0007669"/>
    <property type="project" value="UniProtKB-EC"/>
</dbReference>
<evidence type="ECO:0000256" key="14">
    <source>
        <dbReference type="ARBA" id="ARBA00032782"/>
    </source>
</evidence>
<evidence type="ECO:0000256" key="9">
    <source>
        <dbReference type="ARBA" id="ARBA00022771"/>
    </source>
</evidence>
<evidence type="ECO:0000256" key="6">
    <source>
        <dbReference type="ARBA" id="ARBA00022679"/>
    </source>
</evidence>
<dbReference type="PANTHER" id="PTHR20856">
    <property type="entry name" value="DNA-DIRECTED RNA POLYMERASE I SUBUNIT 2"/>
    <property type="match status" value="1"/>
</dbReference>
<evidence type="ECO:0000256" key="3">
    <source>
        <dbReference type="ARBA" id="ARBA00006835"/>
    </source>
</evidence>
<comment type="caution">
    <text evidence="21">The sequence shown here is derived from an EMBL/GenBank/DDBJ whole genome shotgun (WGS) entry which is preliminary data.</text>
</comment>
<evidence type="ECO:0000256" key="11">
    <source>
        <dbReference type="ARBA" id="ARBA00023163"/>
    </source>
</evidence>
<dbReference type="GO" id="GO:0032549">
    <property type="term" value="F:ribonucleoside binding"/>
    <property type="evidence" value="ECO:0007669"/>
    <property type="project" value="InterPro"/>
</dbReference>
<evidence type="ECO:0000256" key="5">
    <source>
        <dbReference type="ARBA" id="ARBA00022478"/>
    </source>
</evidence>
<dbReference type="Gene3D" id="3.90.1100.10">
    <property type="match status" value="2"/>
</dbReference>
<evidence type="ECO:0000256" key="1">
    <source>
        <dbReference type="ARBA" id="ARBA00004026"/>
    </source>
</evidence>
<sequence>MSASANWYNENVPDELKDLVRPHIDSFDYFLNEGVKTIVEDLPPLEFNHPETDTTVTFWIENVSISKPMKENAANVSETRLFPTECREAGKTYAGKITGTVCSQIGDGEVERHERRMGEIPIMVGSSHCHLRNLNRKGLIRRGEEASEIGGYFVSNGIERVVRLLILPKRHYCQAVRRTANTKRGPSYSQLAAFMRCTRRDQSSITVRLHYLTDGRANLAFSLRKREYFIPAALLLKAFVESSDKEIFERVVGSAGDGKPPTAGEAFASERAQLMLGDTTCRGLHTRMQCLAYLGAHFRDVLDSPSYKTDVAVGEQLLREYIFVHLDKARDKFNALIHMLRKLYSLAAGEACEDNPDSLMHQDILLPGHLMCLAFRERLLDDLLACRENPPSLPEDDLLACREKPPFPTPRTTSSPAGRAPLPYPGATLLRLPGNPLPYPGGRPPRLPHSTNPRASRLLRRIKETLKMNIRMDNKFDITDPAMVKKTMDRVKMEDIMDKLKYTLNTGNLISSSGLDLNQVSGFTIVADKLNFVRYISHFRSVHRGAFFTTLRTTTVRKLLPESW</sequence>
<dbReference type="SUPFAM" id="SSF64484">
    <property type="entry name" value="beta and beta-prime subunits of DNA dependent RNA-polymerase"/>
    <property type="match status" value="1"/>
</dbReference>
<comment type="function">
    <text evidence="1">DNA-dependent RNA polymerase catalyzes the transcription of DNA into RNA using the four ribonucleoside triphosphates as substrates.</text>
</comment>
<evidence type="ECO:0000259" key="19">
    <source>
        <dbReference type="Pfam" id="PF04563"/>
    </source>
</evidence>
<dbReference type="Pfam" id="PF04563">
    <property type="entry name" value="RNA_pol_Rpb2_1"/>
    <property type="match status" value="1"/>
</dbReference>
<dbReference type="GO" id="GO:0000428">
    <property type="term" value="C:DNA-directed RNA polymerase complex"/>
    <property type="evidence" value="ECO:0007669"/>
    <property type="project" value="UniProtKB-KW"/>
</dbReference>
<dbReference type="FunFam" id="3.90.1100.10:FF:000008">
    <property type="entry name" value="DNA-directed RNA polymerase subunit beta"/>
    <property type="match status" value="1"/>
</dbReference>
<dbReference type="AlphaFoldDB" id="A0AAE0FJ42"/>
<feature type="region of interest" description="Disordered" evidence="17">
    <location>
        <begin position="396"/>
        <end position="420"/>
    </location>
</feature>
<keyword evidence="7" id="KW-0548">Nucleotidyltransferase</keyword>
<feature type="domain" description="RNA polymerase Rpb2" evidence="20">
    <location>
        <begin position="526"/>
        <end position="564"/>
    </location>
</feature>
<dbReference type="InterPro" id="IPR037034">
    <property type="entry name" value="RNA_pol_Rpb2_2_sf"/>
</dbReference>
<dbReference type="GO" id="GO:0008270">
    <property type="term" value="F:zinc ion binding"/>
    <property type="evidence" value="ECO:0007669"/>
    <property type="project" value="UniProtKB-KW"/>
</dbReference>
<feature type="domain" description="RNA polymerase Rpb2" evidence="18">
    <location>
        <begin position="195"/>
        <end position="364"/>
    </location>
</feature>
<dbReference type="EC" id="2.7.7.6" evidence="4"/>
<dbReference type="Pfam" id="PF04565">
    <property type="entry name" value="RNA_pol_Rpb2_3"/>
    <property type="match status" value="1"/>
</dbReference>
<comment type="subunit">
    <text evidence="13">In plastids the minimal PEP RNA polymerase catalytic core is composed of four subunits: alpha, beta, beta', and beta''. When a (nuclear-encoded) sigma factor is associated with the core the holoenzyme is formed, which can initiate transcription.</text>
</comment>
<dbReference type="InterPro" id="IPR007645">
    <property type="entry name" value="RNA_pol_Rpb2_3"/>
</dbReference>
<evidence type="ECO:0000256" key="8">
    <source>
        <dbReference type="ARBA" id="ARBA00022723"/>
    </source>
</evidence>
<organism evidence="21 22">
    <name type="scientific">Cymbomonas tetramitiformis</name>
    <dbReference type="NCBI Taxonomy" id="36881"/>
    <lineage>
        <taxon>Eukaryota</taxon>
        <taxon>Viridiplantae</taxon>
        <taxon>Chlorophyta</taxon>
        <taxon>Pyramimonadophyceae</taxon>
        <taxon>Pyramimonadales</taxon>
        <taxon>Pyramimonadaceae</taxon>
        <taxon>Cymbomonas</taxon>
    </lineage>
</organism>
<evidence type="ECO:0000259" key="20">
    <source>
        <dbReference type="Pfam" id="PF04565"/>
    </source>
</evidence>
<evidence type="ECO:0000256" key="17">
    <source>
        <dbReference type="SAM" id="MobiDB-lite"/>
    </source>
</evidence>
<proteinExistence type="inferred from homology"/>
<protein>
    <recommendedName>
        <fullName evidence="4">DNA-directed RNA polymerase</fullName>
        <ecNumber evidence="4">2.7.7.6</ecNumber>
    </recommendedName>
    <alternativeName>
        <fullName evidence="14">PEP</fullName>
    </alternativeName>
</protein>
<dbReference type="GO" id="GO:0005634">
    <property type="term" value="C:nucleus"/>
    <property type="evidence" value="ECO:0007669"/>
    <property type="project" value="UniProtKB-SubCell"/>
</dbReference>
<keyword evidence="6" id="KW-0808">Transferase</keyword>
<evidence type="ECO:0000259" key="18">
    <source>
        <dbReference type="Pfam" id="PF04561"/>
    </source>
</evidence>
<dbReference type="EMBL" id="LGRX02018335">
    <property type="protein sequence ID" value="KAK3259971.1"/>
    <property type="molecule type" value="Genomic_DNA"/>
</dbReference>
<evidence type="ECO:0000256" key="12">
    <source>
        <dbReference type="ARBA" id="ARBA00023242"/>
    </source>
</evidence>
<evidence type="ECO:0000256" key="15">
    <source>
        <dbReference type="ARBA" id="ARBA00048552"/>
    </source>
</evidence>
<comment type="subcellular location">
    <subcellularLocation>
        <location evidence="2">Nucleus</location>
    </subcellularLocation>
</comment>
<keyword evidence="9" id="KW-0863">Zinc-finger</keyword>
<dbReference type="InterPro" id="IPR007642">
    <property type="entry name" value="RNA_pol_Rpb2_2"/>
</dbReference>
<feature type="non-terminal residue" evidence="21">
    <location>
        <position position="564"/>
    </location>
</feature>
<dbReference type="Pfam" id="PF04561">
    <property type="entry name" value="RNA_pol_Rpb2_2"/>
    <property type="match status" value="1"/>
</dbReference>
<feature type="domain" description="RNA polymerase beta subunit protrusion" evidence="19">
    <location>
        <begin position="19"/>
        <end position="379"/>
    </location>
</feature>
<dbReference type="GO" id="GO:0003677">
    <property type="term" value="F:DNA binding"/>
    <property type="evidence" value="ECO:0007669"/>
    <property type="project" value="InterPro"/>
</dbReference>
<evidence type="ECO:0000256" key="4">
    <source>
        <dbReference type="ARBA" id="ARBA00012418"/>
    </source>
</evidence>
<comment type="similarity">
    <text evidence="3 16">Belongs to the RNA polymerase beta chain family.</text>
</comment>
<dbReference type="InterPro" id="IPR015712">
    <property type="entry name" value="DNA-dir_RNA_pol_su2"/>
</dbReference>
<evidence type="ECO:0000256" key="7">
    <source>
        <dbReference type="ARBA" id="ARBA00022695"/>
    </source>
</evidence>
<comment type="catalytic activity">
    <reaction evidence="15">
        <text>RNA(n) + a ribonucleoside 5'-triphosphate = RNA(n+1) + diphosphate</text>
        <dbReference type="Rhea" id="RHEA:21248"/>
        <dbReference type="Rhea" id="RHEA-COMP:14527"/>
        <dbReference type="Rhea" id="RHEA-COMP:17342"/>
        <dbReference type="ChEBI" id="CHEBI:33019"/>
        <dbReference type="ChEBI" id="CHEBI:61557"/>
        <dbReference type="ChEBI" id="CHEBI:140395"/>
        <dbReference type="EC" id="2.7.7.6"/>
    </reaction>
</comment>
<evidence type="ECO:0000313" key="22">
    <source>
        <dbReference type="Proteomes" id="UP001190700"/>
    </source>
</evidence>
<dbReference type="Gene3D" id="3.90.1110.10">
    <property type="entry name" value="RNA polymerase Rpb2, domain 2"/>
    <property type="match status" value="1"/>
</dbReference>
<evidence type="ECO:0000256" key="13">
    <source>
        <dbReference type="ARBA" id="ARBA00026088"/>
    </source>
</evidence>
<reference evidence="21 22" key="1">
    <citation type="journal article" date="2015" name="Genome Biol. Evol.">
        <title>Comparative Genomics of a Bacterivorous Green Alga Reveals Evolutionary Causalities and Consequences of Phago-Mixotrophic Mode of Nutrition.</title>
        <authorList>
            <person name="Burns J.A."/>
            <person name="Paasch A."/>
            <person name="Narechania A."/>
            <person name="Kim E."/>
        </authorList>
    </citation>
    <scope>NUCLEOTIDE SEQUENCE [LARGE SCALE GENOMIC DNA]</scope>
    <source>
        <strain evidence="21 22">PLY_AMNH</strain>
    </source>
</reference>
<keyword evidence="10" id="KW-0862">Zinc</keyword>
<accession>A0AAE0FJ42</accession>
<evidence type="ECO:0000313" key="21">
    <source>
        <dbReference type="EMBL" id="KAK3259971.1"/>
    </source>
</evidence>
<dbReference type="GO" id="GO:0006351">
    <property type="term" value="P:DNA-templated transcription"/>
    <property type="evidence" value="ECO:0007669"/>
    <property type="project" value="InterPro"/>
</dbReference>
<dbReference type="InterPro" id="IPR007644">
    <property type="entry name" value="RNA_pol_bsu_protrusion"/>
</dbReference>